<evidence type="ECO:0000313" key="3">
    <source>
        <dbReference type="Proteomes" id="UP000558509"/>
    </source>
</evidence>
<feature type="non-terminal residue" evidence="2">
    <location>
        <position position="115"/>
    </location>
</feature>
<organism evidence="2 3">
    <name type="scientific">Thryothorus ludovicianus</name>
    <name type="common">Carolina wren</name>
    <name type="synonym">Sylvia ludoviciana</name>
    <dbReference type="NCBI Taxonomy" id="74200"/>
    <lineage>
        <taxon>Eukaryota</taxon>
        <taxon>Metazoa</taxon>
        <taxon>Chordata</taxon>
        <taxon>Craniata</taxon>
        <taxon>Vertebrata</taxon>
        <taxon>Euteleostomi</taxon>
        <taxon>Archelosauria</taxon>
        <taxon>Archosauria</taxon>
        <taxon>Dinosauria</taxon>
        <taxon>Saurischia</taxon>
        <taxon>Theropoda</taxon>
        <taxon>Coelurosauria</taxon>
        <taxon>Aves</taxon>
        <taxon>Neognathae</taxon>
        <taxon>Neoaves</taxon>
        <taxon>Telluraves</taxon>
        <taxon>Australaves</taxon>
        <taxon>Passeriformes</taxon>
        <taxon>Certhiidae</taxon>
        <taxon>Troglodytinae</taxon>
        <taxon>Thryothorus</taxon>
    </lineage>
</organism>
<proteinExistence type="predicted"/>
<evidence type="ECO:0000313" key="2">
    <source>
        <dbReference type="EMBL" id="NXA73907.1"/>
    </source>
</evidence>
<feature type="non-terminal residue" evidence="2">
    <location>
        <position position="1"/>
    </location>
</feature>
<feature type="compositionally biased region" description="Polar residues" evidence="1">
    <location>
        <begin position="99"/>
        <end position="115"/>
    </location>
</feature>
<dbReference type="EMBL" id="VZTB01003589">
    <property type="protein sequence ID" value="NXA73907.1"/>
    <property type="molecule type" value="Genomic_DNA"/>
</dbReference>
<keyword evidence="3" id="KW-1185">Reference proteome</keyword>
<accession>A0A7K7Y7J9</accession>
<dbReference type="Proteomes" id="UP000558509">
    <property type="component" value="Unassembled WGS sequence"/>
</dbReference>
<feature type="region of interest" description="Disordered" evidence="1">
    <location>
        <begin position="96"/>
        <end position="115"/>
    </location>
</feature>
<name>A0A7K7Y7J9_THRLU</name>
<dbReference type="AlphaFoldDB" id="A0A7K7Y7J9"/>
<gene>
    <name evidence="2" type="primary">Cdca2_0</name>
    <name evidence="2" type="ORF">THRLUD_R15166</name>
</gene>
<reference evidence="2 3" key="1">
    <citation type="submission" date="2019-09" db="EMBL/GenBank/DDBJ databases">
        <title>Bird 10,000 Genomes (B10K) Project - Family phase.</title>
        <authorList>
            <person name="Zhang G."/>
        </authorList>
    </citation>
    <scope>NUCLEOTIDE SEQUENCE [LARGE SCALE GENOMIC DNA]</scope>
    <source>
        <strain evidence="2">B10K-DU-001-68</strain>
        <tissue evidence="2">Muscle</tissue>
    </source>
</reference>
<protein>
    <submittedName>
        <fullName evidence="2">CDCA2 protein</fullName>
    </submittedName>
</protein>
<sequence>ALRGDVLTESPLPLHTKEDFCSSQAVPLGNDFLTPEREKVEGKLDFGLSEEKKKPVDFASVISAEFGIAQGSFGKQSTGASPTSLKFRRRSTIGLRGSPENNTLIRHLAQQRSSR</sequence>
<evidence type="ECO:0000256" key="1">
    <source>
        <dbReference type="SAM" id="MobiDB-lite"/>
    </source>
</evidence>
<comment type="caution">
    <text evidence="2">The sequence shown here is derived from an EMBL/GenBank/DDBJ whole genome shotgun (WGS) entry which is preliminary data.</text>
</comment>